<dbReference type="GO" id="GO:0019205">
    <property type="term" value="F:nucleobase-containing compound kinase activity"/>
    <property type="evidence" value="ECO:0007669"/>
    <property type="project" value="InterPro"/>
</dbReference>
<feature type="compositionally biased region" description="Acidic residues" evidence="4">
    <location>
        <begin position="164"/>
        <end position="182"/>
    </location>
</feature>
<evidence type="ECO:0000256" key="1">
    <source>
        <dbReference type="ARBA" id="ARBA00022679"/>
    </source>
</evidence>
<evidence type="ECO:0000313" key="6">
    <source>
        <dbReference type="Ensembl" id="ENSAMXP00005004117.1"/>
    </source>
</evidence>
<reference evidence="6" key="1">
    <citation type="submission" date="2025-08" db="UniProtKB">
        <authorList>
            <consortium name="Ensembl"/>
        </authorList>
    </citation>
    <scope>IDENTIFICATION</scope>
</reference>
<keyword evidence="2" id="KW-0547">Nucleotide-binding</keyword>
<keyword evidence="1" id="KW-0808">Transferase</keyword>
<proteinExistence type="predicted"/>
<dbReference type="SUPFAM" id="SSF52540">
    <property type="entry name" value="P-loop containing nucleoside triphosphate hydrolases"/>
    <property type="match status" value="3"/>
</dbReference>
<sequence length="525" mass="60246">QTFEKKMDPFVDSLIENEAENEFLLSKPTCFIIIGKPGVGKSTLARKLAQAWRCVLIDGIAVLSNKHIKYSHAVLILIFACLCPGYVLSCLPSMSEEYLKIPEQINLIKGLKMPPDIIINIKCTDNDLINRLAGMRQHPHTGRVLLREQWEPVKKETPKKKSEAEEENEQEEEEEEQIEEEGQEVSFYHLVQLKENSPEEAHQRILFYKDTILRFLEDYMEDHEPQCLFELDGNKDSEELLVSVMARLECMALRRAAVPVRLLDKEEAPEEMDTEELLRILSSCKTVVPGFRWHRSRWSNTCPVALKMGKIIKGKPEFSVGFLDKIYVLSSQEALQKFMVNPRRYLLPPMPRPPCRMAVIGPPCSGKSTMCTLLAKHYGAVLIDLEKLMKPILVNVRQEMLEKARQDAVSVALEKVKLQKTTHNSDMFLLCLFVTAEQEVTEDHPEVCALVDEAMKQAEQTSVEPTEDMCVDVLLKIITEVCPSYSRLSTMFFTYEILTHLNNSFMASFQTIFRWSENLLSLRFP</sequence>
<dbReference type="GO" id="GO:0005524">
    <property type="term" value="F:ATP binding"/>
    <property type="evidence" value="ECO:0007669"/>
    <property type="project" value="InterPro"/>
</dbReference>
<dbReference type="InterPro" id="IPR000850">
    <property type="entry name" value="Adenylat/UMP-CMP_kin"/>
</dbReference>
<dbReference type="AlphaFoldDB" id="A0A8B9H3N5"/>
<keyword evidence="5" id="KW-0472">Membrane</keyword>
<organism evidence="6 7">
    <name type="scientific">Astyanax mexicanus</name>
    <name type="common">Blind cave fish</name>
    <name type="synonym">Astyanax fasciatus mexicanus</name>
    <dbReference type="NCBI Taxonomy" id="7994"/>
    <lineage>
        <taxon>Eukaryota</taxon>
        <taxon>Metazoa</taxon>
        <taxon>Chordata</taxon>
        <taxon>Craniata</taxon>
        <taxon>Vertebrata</taxon>
        <taxon>Euteleostomi</taxon>
        <taxon>Actinopterygii</taxon>
        <taxon>Neopterygii</taxon>
        <taxon>Teleostei</taxon>
        <taxon>Ostariophysi</taxon>
        <taxon>Characiformes</taxon>
        <taxon>Characoidei</taxon>
        <taxon>Acestrorhamphidae</taxon>
        <taxon>Acestrorhamphinae</taxon>
        <taxon>Astyanax</taxon>
    </lineage>
</organism>
<dbReference type="Ensembl" id="ENSAMXT00005004687.1">
    <property type="protein sequence ID" value="ENSAMXP00005004117.1"/>
    <property type="gene ID" value="ENSAMXG00005002530.1"/>
</dbReference>
<keyword evidence="5" id="KW-0812">Transmembrane</keyword>
<dbReference type="Proteomes" id="UP000694621">
    <property type="component" value="Unplaced"/>
</dbReference>
<evidence type="ECO:0000256" key="3">
    <source>
        <dbReference type="ARBA" id="ARBA00022777"/>
    </source>
</evidence>
<name>A0A8B9H3N5_ASTMX</name>
<accession>A0A8B9H3N5</accession>
<dbReference type="InterPro" id="IPR027417">
    <property type="entry name" value="P-loop_NTPase"/>
</dbReference>
<protein>
    <submittedName>
        <fullName evidence="6">Uncharacterized protein</fullName>
    </submittedName>
</protein>
<evidence type="ECO:0000256" key="4">
    <source>
        <dbReference type="SAM" id="MobiDB-lite"/>
    </source>
</evidence>
<keyword evidence="3" id="KW-0418">Kinase</keyword>
<evidence type="ECO:0000256" key="5">
    <source>
        <dbReference type="SAM" id="Phobius"/>
    </source>
</evidence>
<dbReference type="PANTHER" id="PTHR23359">
    <property type="entry name" value="NUCLEOTIDE KINASE"/>
    <property type="match status" value="1"/>
</dbReference>
<feature type="transmembrane region" description="Helical" evidence="5">
    <location>
        <begin position="73"/>
        <end position="94"/>
    </location>
</feature>
<evidence type="ECO:0000313" key="7">
    <source>
        <dbReference type="Proteomes" id="UP000694621"/>
    </source>
</evidence>
<evidence type="ECO:0000256" key="2">
    <source>
        <dbReference type="ARBA" id="ARBA00022741"/>
    </source>
</evidence>
<dbReference type="Gene3D" id="3.40.50.300">
    <property type="entry name" value="P-loop containing nucleotide triphosphate hydrolases"/>
    <property type="match status" value="3"/>
</dbReference>
<feature type="region of interest" description="Disordered" evidence="4">
    <location>
        <begin position="155"/>
        <end position="182"/>
    </location>
</feature>
<dbReference type="GO" id="GO:0006139">
    <property type="term" value="P:nucleobase-containing compound metabolic process"/>
    <property type="evidence" value="ECO:0007669"/>
    <property type="project" value="InterPro"/>
</dbReference>
<keyword evidence="5" id="KW-1133">Transmembrane helix</keyword>